<dbReference type="InterPro" id="IPR003593">
    <property type="entry name" value="AAA+_ATPase"/>
</dbReference>
<keyword evidence="3 5" id="KW-0067">ATP-binding</keyword>
<evidence type="ECO:0000259" key="4">
    <source>
        <dbReference type="PROSITE" id="PS50893"/>
    </source>
</evidence>
<dbReference type="EMBL" id="VNHM01000003">
    <property type="protein sequence ID" value="TYO96865.1"/>
    <property type="molecule type" value="Genomic_DNA"/>
</dbReference>
<name>A0A5S4ZVR2_9FIRM</name>
<comment type="caution">
    <text evidence="5">The sequence shown here is derived from an EMBL/GenBank/DDBJ whole genome shotgun (WGS) entry which is preliminary data.</text>
</comment>
<evidence type="ECO:0000313" key="5">
    <source>
        <dbReference type="EMBL" id="TYO96865.1"/>
    </source>
</evidence>
<dbReference type="SUPFAM" id="SSF52540">
    <property type="entry name" value="P-loop containing nucleoside triphosphate hydrolases"/>
    <property type="match status" value="1"/>
</dbReference>
<dbReference type="InterPro" id="IPR003439">
    <property type="entry name" value="ABC_transporter-like_ATP-bd"/>
</dbReference>
<dbReference type="GO" id="GO:0016887">
    <property type="term" value="F:ATP hydrolysis activity"/>
    <property type="evidence" value="ECO:0007669"/>
    <property type="project" value="InterPro"/>
</dbReference>
<dbReference type="GO" id="GO:0005524">
    <property type="term" value="F:ATP binding"/>
    <property type="evidence" value="ECO:0007669"/>
    <property type="project" value="UniProtKB-KW"/>
</dbReference>
<keyword evidence="1" id="KW-0813">Transport</keyword>
<dbReference type="InterPro" id="IPR050166">
    <property type="entry name" value="ABC_transporter_ATP-bind"/>
</dbReference>
<dbReference type="InterPro" id="IPR017871">
    <property type="entry name" value="ABC_transporter-like_CS"/>
</dbReference>
<evidence type="ECO:0000256" key="3">
    <source>
        <dbReference type="ARBA" id="ARBA00022840"/>
    </source>
</evidence>
<protein>
    <submittedName>
        <fullName evidence="5">NitT/TauT family transport system ATP-binding protein</fullName>
    </submittedName>
</protein>
<dbReference type="AlphaFoldDB" id="A0A5S4ZVR2"/>
<dbReference type="PANTHER" id="PTHR42788">
    <property type="entry name" value="TAURINE IMPORT ATP-BINDING PROTEIN-RELATED"/>
    <property type="match status" value="1"/>
</dbReference>
<dbReference type="Pfam" id="PF00005">
    <property type="entry name" value="ABC_tran"/>
    <property type="match status" value="1"/>
</dbReference>
<sequence length="240" mass="26655">MLQQLFACVVIVDIDQDEGEIIALIGPSGCGKSTILNIAAGFEKPDEGSSLFDGELVAGPSSKRSVVFQSAVLFPWLTVKQNVAYGLKLKKLSRHVQDEKCAKYIGLVGLKGFEHYYPHQLSGGMQQRVSIARVLVMEPKMLLMDEPFAALDAQTRLSMQQLLLSISMQLNPSILFITHDVEEALMLADRIYVMSRLPGRIKHEISVPFPKPRSISLLGNSLFSEVKHKILQLLFDYGNP</sequence>
<reference evidence="5 6" key="1">
    <citation type="submission" date="2019-07" db="EMBL/GenBank/DDBJ databases">
        <title>Genomic Encyclopedia of Type Strains, Phase I: the one thousand microbial genomes (KMG-I) project.</title>
        <authorList>
            <person name="Kyrpides N."/>
        </authorList>
    </citation>
    <scope>NUCLEOTIDE SEQUENCE [LARGE SCALE GENOMIC DNA]</scope>
    <source>
        <strain evidence="5 6">DSM 6562</strain>
    </source>
</reference>
<proteinExistence type="predicted"/>
<dbReference type="InterPro" id="IPR027417">
    <property type="entry name" value="P-loop_NTPase"/>
</dbReference>
<gene>
    <name evidence="5" type="ORF">LX24_00674</name>
</gene>
<dbReference type="Gene3D" id="3.40.50.300">
    <property type="entry name" value="P-loop containing nucleotide triphosphate hydrolases"/>
    <property type="match status" value="1"/>
</dbReference>
<evidence type="ECO:0000313" key="6">
    <source>
        <dbReference type="Proteomes" id="UP000323166"/>
    </source>
</evidence>
<feature type="domain" description="ABC transporter" evidence="4">
    <location>
        <begin position="2"/>
        <end position="221"/>
    </location>
</feature>
<dbReference type="Proteomes" id="UP000323166">
    <property type="component" value="Unassembled WGS sequence"/>
</dbReference>
<dbReference type="CDD" id="cd03293">
    <property type="entry name" value="ABC_NrtD_SsuB_transporters"/>
    <property type="match status" value="1"/>
</dbReference>
<dbReference type="PROSITE" id="PS00211">
    <property type="entry name" value="ABC_TRANSPORTER_1"/>
    <property type="match status" value="1"/>
</dbReference>
<evidence type="ECO:0000256" key="1">
    <source>
        <dbReference type="ARBA" id="ARBA00022448"/>
    </source>
</evidence>
<dbReference type="SMART" id="SM00382">
    <property type="entry name" value="AAA"/>
    <property type="match status" value="1"/>
</dbReference>
<keyword evidence="6" id="KW-1185">Reference proteome</keyword>
<accession>A0A5S4ZVR2</accession>
<organism evidence="5 6">
    <name type="scientific">Desulfallas thermosapovorans DSM 6562</name>
    <dbReference type="NCBI Taxonomy" id="1121431"/>
    <lineage>
        <taxon>Bacteria</taxon>
        <taxon>Bacillati</taxon>
        <taxon>Bacillota</taxon>
        <taxon>Clostridia</taxon>
        <taxon>Eubacteriales</taxon>
        <taxon>Desulfallaceae</taxon>
        <taxon>Desulfallas</taxon>
    </lineage>
</organism>
<evidence type="ECO:0000256" key="2">
    <source>
        <dbReference type="ARBA" id="ARBA00022741"/>
    </source>
</evidence>
<dbReference type="PROSITE" id="PS50893">
    <property type="entry name" value="ABC_TRANSPORTER_2"/>
    <property type="match status" value="1"/>
</dbReference>
<dbReference type="PANTHER" id="PTHR42788:SF13">
    <property type="entry name" value="ALIPHATIC SULFONATES IMPORT ATP-BINDING PROTEIN SSUB"/>
    <property type="match status" value="1"/>
</dbReference>
<keyword evidence="2" id="KW-0547">Nucleotide-binding</keyword>